<organism evidence="1 2">
    <name type="scientific">Terrabacter lapilli</name>
    <dbReference type="NCBI Taxonomy" id="436231"/>
    <lineage>
        <taxon>Bacteria</taxon>
        <taxon>Bacillati</taxon>
        <taxon>Actinomycetota</taxon>
        <taxon>Actinomycetes</taxon>
        <taxon>Micrococcales</taxon>
        <taxon>Intrasporangiaceae</taxon>
        <taxon>Terrabacter</taxon>
    </lineage>
</organism>
<dbReference type="PIRSF" id="PIRSF008546">
    <property type="entry name" value="UCP008546"/>
    <property type="match status" value="1"/>
</dbReference>
<dbReference type="Pfam" id="PF08837">
    <property type="entry name" value="DUF1810"/>
    <property type="match status" value="1"/>
</dbReference>
<dbReference type="Gene3D" id="1.25.40.380">
    <property type="entry name" value="Protein of unknown function DUF1810"/>
    <property type="match status" value="1"/>
</dbReference>
<evidence type="ECO:0000313" key="1">
    <source>
        <dbReference type="EMBL" id="GAA1972437.1"/>
    </source>
</evidence>
<dbReference type="InterPro" id="IPR014937">
    <property type="entry name" value="DUF1810"/>
</dbReference>
<sequence>MTSDTPDLERFVRAQDEGGTYAAALSELRAGRKRGHWIWFVLPQVAGLGHSEMSRTYAVSGLPEARAYLRHPVLGPRLRECADALLSLTTSDPVEVLGSVDATKVRSSMTLFERAAGDPDEARPFAEVLEKFYGGRRDDATLGALGALGA</sequence>
<dbReference type="RefSeq" id="WP_344059160.1">
    <property type="nucleotide sequence ID" value="NZ_BAAAPU010000003.1"/>
</dbReference>
<dbReference type="EMBL" id="BAAAPU010000003">
    <property type="protein sequence ID" value="GAA1972437.1"/>
    <property type="molecule type" value="Genomic_DNA"/>
</dbReference>
<dbReference type="Proteomes" id="UP001500013">
    <property type="component" value="Unassembled WGS sequence"/>
</dbReference>
<proteinExistence type="predicted"/>
<name>A0ABN2RP09_9MICO</name>
<evidence type="ECO:0000313" key="2">
    <source>
        <dbReference type="Proteomes" id="UP001500013"/>
    </source>
</evidence>
<dbReference type="InterPro" id="IPR036287">
    <property type="entry name" value="Rv1873-like_sf"/>
</dbReference>
<protein>
    <submittedName>
        <fullName evidence="1">DUF1810 domain-containing protein</fullName>
    </submittedName>
</protein>
<dbReference type="SUPFAM" id="SSF140736">
    <property type="entry name" value="Rv1873-like"/>
    <property type="match status" value="1"/>
</dbReference>
<reference evidence="1 2" key="1">
    <citation type="journal article" date="2019" name="Int. J. Syst. Evol. Microbiol.">
        <title>The Global Catalogue of Microorganisms (GCM) 10K type strain sequencing project: providing services to taxonomists for standard genome sequencing and annotation.</title>
        <authorList>
            <consortium name="The Broad Institute Genomics Platform"/>
            <consortium name="The Broad Institute Genome Sequencing Center for Infectious Disease"/>
            <person name="Wu L."/>
            <person name="Ma J."/>
        </authorList>
    </citation>
    <scope>NUCLEOTIDE SEQUENCE [LARGE SCALE GENOMIC DNA]</scope>
    <source>
        <strain evidence="1 2">JCM 15628</strain>
    </source>
</reference>
<accession>A0ABN2RP09</accession>
<comment type="caution">
    <text evidence="1">The sequence shown here is derived from an EMBL/GenBank/DDBJ whole genome shotgun (WGS) entry which is preliminary data.</text>
</comment>
<keyword evidence="2" id="KW-1185">Reference proteome</keyword>
<gene>
    <name evidence="1" type="ORF">GCM10009817_10730</name>
</gene>